<organism evidence="12 13">
    <name type="scientific">Musa troglodytarum</name>
    <name type="common">fe'i banana</name>
    <dbReference type="NCBI Taxonomy" id="320322"/>
    <lineage>
        <taxon>Eukaryota</taxon>
        <taxon>Viridiplantae</taxon>
        <taxon>Streptophyta</taxon>
        <taxon>Embryophyta</taxon>
        <taxon>Tracheophyta</taxon>
        <taxon>Spermatophyta</taxon>
        <taxon>Magnoliopsida</taxon>
        <taxon>Liliopsida</taxon>
        <taxon>Zingiberales</taxon>
        <taxon>Musaceae</taxon>
        <taxon>Musa</taxon>
    </lineage>
</organism>
<dbReference type="Pfam" id="PF14416">
    <property type="entry name" value="PMR5N"/>
    <property type="match status" value="1"/>
</dbReference>
<keyword evidence="6" id="KW-0333">Golgi apparatus</keyword>
<dbReference type="Pfam" id="PF13839">
    <property type="entry name" value="PC-Esterase"/>
    <property type="match status" value="1"/>
</dbReference>
<evidence type="ECO:0000313" key="13">
    <source>
        <dbReference type="Proteomes" id="UP001055439"/>
    </source>
</evidence>
<feature type="domain" description="Trichome birefringence-like N-terminal" evidence="11">
    <location>
        <begin position="145"/>
        <end position="199"/>
    </location>
</feature>
<protein>
    <recommendedName>
        <fullName evidence="14">Trichome birefringence-like N-terminal domain-containing protein</fullName>
    </recommendedName>
</protein>
<dbReference type="PANTHER" id="PTHR32285">
    <property type="entry name" value="PROTEIN TRICHOME BIREFRINGENCE-LIKE 9-RELATED"/>
    <property type="match status" value="1"/>
</dbReference>
<dbReference type="AlphaFoldDB" id="A0A9E7EPD6"/>
<evidence type="ECO:0000256" key="7">
    <source>
        <dbReference type="ARBA" id="ARBA00023136"/>
    </source>
</evidence>
<feature type="region of interest" description="Disordered" evidence="8">
    <location>
        <begin position="104"/>
        <end position="129"/>
    </location>
</feature>
<evidence type="ECO:0008006" key="14">
    <source>
        <dbReference type="Google" id="ProtNLM"/>
    </source>
</evidence>
<keyword evidence="13" id="KW-1185">Reference proteome</keyword>
<evidence type="ECO:0000313" key="12">
    <source>
        <dbReference type="EMBL" id="URD81294.1"/>
    </source>
</evidence>
<name>A0A9E7EPD6_9LILI</name>
<comment type="similarity">
    <text evidence="2">Belongs to the PC-esterase family. TBL subfamily.</text>
</comment>
<evidence type="ECO:0000259" key="10">
    <source>
        <dbReference type="Pfam" id="PF13839"/>
    </source>
</evidence>
<feature type="domain" description="Trichome birefringence-like C-terminal" evidence="10">
    <location>
        <begin position="200"/>
        <end position="481"/>
    </location>
</feature>
<feature type="transmembrane region" description="Helical" evidence="9">
    <location>
        <begin position="47"/>
        <end position="64"/>
    </location>
</feature>
<evidence type="ECO:0000256" key="6">
    <source>
        <dbReference type="ARBA" id="ARBA00023034"/>
    </source>
</evidence>
<dbReference type="GO" id="GO:1990538">
    <property type="term" value="F:xylan O-acetyltransferase activity"/>
    <property type="evidence" value="ECO:0007669"/>
    <property type="project" value="UniProtKB-ARBA"/>
</dbReference>
<dbReference type="InterPro" id="IPR029962">
    <property type="entry name" value="TBL"/>
</dbReference>
<evidence type="ECO:0000256" key="4">
    <source>
        <dbReference type="ARBA" id="ARBA00022968"/>
    </source>
</evidence>
<keyword evidence="4" id="KW-0735">Signal-anchor</keyword>
<evidence type="ECO:0000256" key="1">
    <source>
        <dbReference type="ARBA" id="ARBA00004323"/>
    </source>
</evidence>
<accession>A0A9E7EPD6</accession>
<keyword evidence="5 9" id="KW-1133">Transmembrane helix</keyword>
<evidence type="ECO:0000259" key="11">
    <source>
        <dbReference type="Pfam" id="PF14416"/>
    </source>
</evidence>
<comment type="subcellular location">
    <subcellularLocation>
        <location evidence="1">Golgi apparatus membrane</location>
        <topology evidence="1">Single-pass type II membrane protein</topology>
    </subcellularLocation>
</comment>
<sequence length="490" mass="56395">MCNLEFMRLRPFFSHQFTPLPPSSRGSLLTMKLALPYGGRRSGRNPVFVFVFLFSVLLFAMLKYNEHVGSMAEYSFGGAAAKSQRVARQKLHVVRLSRVGGAEEEQTVSERTASESAAKAARVPSVGSPVHEQAKPQRAVLDVPESCNLFDGRWVYDDVSYPIYEEQECAFLTEQVTCMRNGRRDGRYQRWRWLPRECNLPRFDAKVMLERLRGKRLMFVGDSLNRNQWESMVCLVQSAIPWGKKTLTKNASLSVFRAEEYDATVEFYWAPFLVESNSDDPKAHSIRNRVITNSIAKHGEHWKGVDYLIFNTYIWWMNTPEMRVLRGTEYSMVDRPVAYRRVLRTWARWVHRNVDPEKTTVFFMSASPNHMRSQDWGNPGGVKCAMETTPLANASRRVAIGTDWRLFAEQESVVRSMRLPVSLVRITALSELRKDAHTAVHTLRQGKLLTAEQQADPATYADCIHWCLPGLPDTWNEFLFARIASRPWRI</sequence>
<evidence type="ECO:0000256" key="3">
    <source>
        <dbReference type="ARBA" id="ARBA00022692"/>
    </source>
</evidence>
<dbReference type="PANTHER" id="PTHR32285:SF276">
    <property type="entry name" value="XYLAN O-ACETYLTRANSFERASE 6"/>
    <property type="match status" value="1"/>
</dbReference>
<reference evidence="12" key="1">
    <citation type="submission" date="2022-05" db="EMBL/GenBank/DDBJ databases">
        <title>The Musa troglodytarum L. genome provides insights into the mechanism of non-climacteric behaviour and enrichment of carotenoids.</title>
        <authorList>
            <person name="Wang J."/>
        </authorList>
    </citation>
    <scope>NUCLEOTIDE SEQUENCE</scope>
    <source>
        <tissue evidence="12">Leaf</tissue>
    </source>
</reference>
<evidence type="ECO:0000256" key="8">
    <source>
        <dbReference type="SAM" id="MobiDB-lite"/>
    </source>
</evidence>
<dbReference type="InterPro" id="IPR026057">
    <property type="entry name" value="TBL_C"/>
</dbReference>
<dbReference type="Proteomes" id="UP001055439">
    <property type="component" value="Chromosome 10"/>
</dbReference>
<gene>
    <name evidence="12" type="ORF">MUK42_05142</name>
</gene>
<keyword evidence="3 9" id="KW-0812">Transmembrane</keyword>
<evidence type="ECO:0000256" key="2">
    <source>
        <dbReference type="ARBA" id="ARBA00007727"/>
    </source>
</evidence>
<proteinExistence type="inferred from homology"/>
<dbReference type="EMBL" id="CP097503">
    <property type="protein sequence ID" value="URD81294.1"/>
    <property type="molecule type" value="Genomic_DNA"/>
</dbReference>
<evidence type="ECO:0000256" key="9">
    <source>
        <dbReference type="SAM" id="Phobius"/>
    </source>
</evidence>
<keyword evidence="7 9" id="KW-0472">Membrane</keyword>
<dbReference type="OrthoDB" id="1932925at2759"/>
<dbReference type="InterPro" id="IPR025846">
    <property type="entry name" value="TBL_N"/>
</dbReference>
<evidence type="ECO:0000256" key="5">
    <source>
        <dbReference type="ARBA" id="ARBA00022989"/>
    </source>
</evidence>
<dbReference type="GO" id="GO:0000139">
    <property type="term" value="C:Golgi membrane"/>
    <property type="evidence" value="ECO:0007669"/>
    <property type="project" value="UniProtKB-SubCell"/>
</dbReference>